<proteinExistence type="predicted"/>
<evidence type="ECO:0000259" key="7">
    <source>
        <dbReference type="PROSITE" id="PS50001"/>
    </source>
</evidence>
<evidence type="ECO:0000313" key="10">
    <source>
        <dbReference type="RefSeq" id="XP_015180085.1"/>
    </source>
</evidence>
<dbReference type="InterPro" id="IPR036036">
    <property type="entry name" value="SOCS_box-like_dom_sf"/>
</dbReference>
<keyword evidence="8" id="KW-1185">Reference proteome</keyword>
<dbReference type="InterPro" id="IPR001496">
    <property type="entry name" value="SOCS_box"/>
</dbReference>
<feature type="domain" description="SH2" evidence="7">
    <location>
        <begin position="520"/>
        <end position="636"/>
    </location>
</feature>
<keyword evidence="4 5" id="KW-0727">SH2 domain</keyword>
<gene>
    <name evidence="9 10" type="primary">LOC107068332</name>
</gene>
<evidence type="ECO:0000313" key="9">
    <source>
        <dbReference type="RefSeq" id="XP_015180082.1"/>
    </source>
</evidence>
<organism evidence="8 10">
    <name type="scientific">Polistes dominula</name>
    <name type="common">European paper wasp</name>
    <name type="synonym">Vespa dominula</name>
    <dbReference type="NCBI Taxonomy" id="743375"/>
    <lineage>
        <taxon>Eukaryota</taxon>
        <taxon>Metazoa</taxon>
        <taxon>Ecdysozoa</taxon>
        <taxon>Arthropoda</taxon>
        <taxon>Hexapoda</taxon>
        <taxon>Insecta</taxon>
        <taxon>Pterygota</taxon>
        <taxon>Neoptera</taxon>
        <taxon>Endopterygota</taxon>
        <taxon>Hymenoptera</taxon>
        <taxon>Apocrita</taxon>
        <taxon>Aculeata</taxon>
        <taxon>Vespoidea</taxon>
        <taxon>Vespidae</taxon>
        <taxon>Polistinae</taxon>
        <taxon>Polistini</taxon>
        <taxon>Polistes</taxon>
    </lineage>
</organism>
<keyword evidence="2" id="KW-0734">Signal transduction inhibitor</keyword>
<dbReference type="SMART" id="SM00252">
    <property type="entry name" value="SH2"/>
    <property type="match status" value="1"/>
</dbReference>
<evidence type="ECO:0000256" key="3">
    <source>
        <dbReference type="ARBA" id="ARBA00022786"/>
    </source>
</evidence>
<evidence type="ECO:0000313" key="8">
    <source>
        <dbReference type="Proteomes" id="UP000694924"/>
    </source>
</evidence>
<name>A0ABM1IIP8_POLDO</name>
<dbReference type="Proteomes" id="UP000694924">
    <property type="component" value="Unplaced"/>
</dbReference>
<dbReference type="RefSeq" id="XP_015180085.1">
    <property type="nucleotide sequence ID" value="XM_015324599.1"/>
</dbReference>
<dbReference type="InterPro" id="IPR000980">
    <property type="entry name" value="SH2"/>
</dbReference>
<keyword evidence="1" id="KW-0341">Growth regulation</keyword>
<feature type="compositionally biased region" description="Acidic residues" evidence="6">
    <location>
        <begin position="191"/>
        <end position="206"/>
    </location>
</feature>
<evidence type="ECO:0000256" key="1">
    <source>
        <dbReference type="ARBA" id="ARBA00022604"/>
    </source>
</evidence>
<dbReference type="Gene3D" id="3.30.505.10">
    <property type="entry name" value="SH2 domain"/>
    <property type="match status" value="1"/>
</dbReference>
<dbReference type="CDD" id="cd09923">
    <property type="entry name" value="SH2_SOCS_family"/>
    <property type="match status" value="1"/>
</dbReference>
<sequence length="676" mass="76732">MLTVMCPNCRLEFLANEEHTDNCSETMPCTEDTWYMTEEQYTNDSDCLINPSPIINIQNIPKYSIQLDDSHNDHMNKIIQTEDPKCVNNKSTKNNYSSKRLLIESPSSDLSNNQTKNDRDDCMSSSICRITSCDLTGGSVTISTPIIQSGDCFIYNTDSCTLVETPYDVIHPKLSVGGRYVQTKISTNDHQDDEGSDGGGDGDGDGDGSSAAKSSTTDKKNCGCVSSRFREHIYSNEIAMKTPSGCQELPGNRRNNPSLKCCSEKRPIEDDSDIRNNCNESDSGFCNIKIMPKQDCKSSERNYIQEDTTEPLKNNLLKQPPLTNRDSNNFSENLVFCPGTTQVPNHIDKNSDNETFDERNVTMVNNGLPFNPSSGDLLNNSNDNESLRNSNGIQLQLNATLQLPPDIDQCSLNITATTKAMNFNFPESTIIVAGKSFNNFNGGGIIKIDNNIKRSNIDECSSCQKKEETSSTTDMFDTDMYDIYKRIPWSPPKFNCSNLVRMVYNDRLMKIKKYLRTSGWYHEDLSWQQSEILLKNVAVGRWLMRDSSDCRFTFAISVQTERGPTSVRIQADYGNDFRLDADINLINDIPSFNCPISLLEYYIEYSKRKKKNERRREVWVDYNGLLYGQIYLTEPLVKEVRSLCHLARLAIHKHNLPTYNLPYMIRDYVSQYPYTI</sequence>
<dbReference type="SUPFAM" id="SSF158235">
    <property type="entry name" value="SOCS box-like"/>
    <property type="match status" value="1"/>
</dbReference>
<dbReference type="RefSeq" id="XP_015180082.1">
    <property type="nucleotide sequence ID" value="XM_015324596.1"/>
</dbReference>
<dbReference type="SMART" id="SM00969">
    <property type="entry name" value="SOCS_box"/>
    <property type="match status" value="1"/>
</dbReference>
<dbReference type="PANTHER" id="PTHR10155">
    <property type="entry name" value="PHOSPHATIDYLINOSITOL 3-KINASE REGULATORY SUBUNIT"/>
    <property type="match status" value="1"/>
</dbReference>
<accession>A0ABM1IIP8</accession>
<reference evidence="9 10" key="1">
    <citation type="submission" date="2025-05" db="UniProtKB">
        <authorList>
            <consortium name="RefSeq"/>
        </authorList>
    </citation>
    <scope>IDENTIFICATION</scope>
    <source>
        <tissue evidence="9 10">Whole body</tissue>
    </source>
</reference>
<dbReference type="PANTHER" id="PTHR10155:SF16">
    <property type="entry name" value="SUPPRESSOR OF CYTOKINE SIGNALING 2"/>
    <property type="match status" value="1"/>
</dbReference>
<evidence type="ECO:0000256" key="5">
    <source>
        <dbReference type="PROSITE-ProRule" id="PRU00191"/>
    </source>
</evidence>
<keyword evidence="3" id="KW-0833">Ubl conjugation pathway</keyword>
<dbReference type="GeneID" id="107068332"/>
<feature type="region of interest" description="Disordered" evidence="6">
    <location>
        <begin position="186"/>
        <end position="220"/>
    </location>
</feature>
<evidence type="ECO:0000256" key="2">
    <source>
        <dbReference type="ARBA" id="ARBA00022700"/>
    </source>
</evidence>
<dbReference type="SUPFAM" id="SSF55550">
    <property type="entry name" value="SH2 domain"/>
    <property type="match status" value="1"/>
</dbReference>
<protein>
    <submittedName>
        <fullName evidence="9 10">Uncharacterized protein LOC107068332</fullName>
    </submittedName>
</protein>
<dbReference type="InterPro" id="IPR036860">
    <property type="entry name" value="SH2_dom_sf"/>
</dbReference>
<evidence type="ECO:0000256" key="6">
    <source>
        <dbReference type="SAM" id="MobiDB-lite"/>
    </source>
</evidence>
<dbReference type="Pfam" id="PF00017">
    <property type="entry name" value="SH2"/>
    <property type="match status" value="1"/>
</dbReference>
<dbReference type="PROSITE" id="PS50001">
    <property type="entry name" value="SH2"/>
    <property type="match status" value="1"/>
</dbReference>
<evidence type="ECO:0000256" key="4">
    <source>
        <dbReference type="ARBA" id="ARBA00022999"/>
    </source>
</evidence>